<keyword evidence="2" id="KW-1185">Reference proteome</keyword>
<evidence type="ECO:0000313" key="2">
    <source>
        <dbReference type="Proteomes" id="UP001220010"/>
    </source>
</evidence>
<accession>A0ABT5X6G4</accession>
<proteinExistence type="predicted"/>
<reference evidence="1 2" key="1">
    <citation type="submission" date="2023-03" db="EMBL/GenBank/DDBJ databases">
        <title>WGS of Methanotrichaceae archaeon Mx.</title>
        <authorList>
            <person name="Sorokin D.Y."/>
            <person name="Merkel A.Y."/>
        </authorList>
    </citation>
    <scope>NUCLEOTIDE SEQUENCE [LARGE SCALE GENOMIC DNA]</scope>
    <source>
        <strain evidence="1 2">Mx</strain>
    </source>
</reference>
<protein>
    <submittedName>
        <fullName evidence="1">Uncharacterized protein</fullName>
    </submittedName>
</protein>
<organism evidence="1 2">
    <name type="scientific">Candidatus Methanocrinis natronophilus</name>
    <dbReference type="NCBI Taxonomy" id="3033396"/>
    <lineage>
        <taxon>Archaea</taxon>
        <taxon>Methanobacteriati</taxon>
        <taxon>Methanobacteriota</taxon>
        <taxon>Stenosarchaea group</taxon>
        <taxon>Methanomicrobia</taxon>
        <taxon>Methanotrichales</taxon>
        <taxon>Methanotrichaceae</taxon>
        <taxon>Methanocrinis</taxon>
    </lineage>
</organism>
<gene>
    <name evidence="1" type="ORF">P0O15_03670</name>
</gene>
<dbReference type="RefSeq" id="WP_316966025.1">
    <property type="nucleotide sequence ID" value="NZ_JARFPK010000010.1"/>
</dbReference>
<dbReference type="Proteomes" id="UP001220010">
    <property type="component" value="Unassembled WGS sequence"/>
</dbReference>
<evidence type="ECO:0000313" key="1">
    <source>
        <dbReference type="EMBL" id="MDF0590272.1"/>
    </source>
</evidence>
<dbReference type="EMBL" id="JARFPK010000010">
    <property type="protein sequence ID" value="MDF0590272.1"/>
    <property type="molecule type" value="Genomic_DNA"/>
</dbReference>
<sequence length="204" mass="23728">MAEGKINDWDAWYIQKTKINEIYSSISKSRGRLSKLKNFVGWRPTNIKLKLPFAEVDIERIKNIEDKGAYTRLEEIIGKVDLIDLNETNCKDIDHFINKYIYFKGTGEFREHETKNKKVQLRGNVKDYTFLCTCSVEHFSEISSSFMTTLLDAKEDIDGHKLNIFFLGRIKDAYPDCYLKLDGIYISGDTGDVTDLIKKRAYKK</sequence>
<name>A0ABT5X6G4_9EURY</name>
<comment type="caution">
    <text evidence="1">The sequence shown here is derived from an EMBL/GenBank/DDBJ whole genome shotgun (WGS) entry which is preliminary data.</text>
</comment>